<evidence type="ECO:0000313" key="2">
    <source>
        <dbReference type="EMBL" id="EQC33424.1"/>
    </source>
</evidence>
<gene>
    <name evidence="2" type="ORF">SDRG_08939</name>
</gene>
<feature type="chain" id="PRO_5012090721" description="CBM1 domain-containing protein" evidence="1">
    <location>
        <begin position="16"/>
        <end position="274"/>
    </location>
</feature>
<name>T0Q6F7_SAPDV</name>
<dbReference type="EMBL" id="JH767159">
    <property type="protein sequence ID" value="EQC33424.1"/>
    <property type="molecule type" value="Genomic_DNA"/>
</dbReference>
<protein>
    <recommendedName>
        <fullName evidence="4">CBM1 domain-containing protein</fullName>
    </recommendedName>
</protein>
<evidence type="ECO:0000313" key="3">
    <source>
        <dbReference type="Proteomes" id="UP000030762"/>
    </source>
</evidence>
<keyword evidence="1" id="KW-0732">Signal</keyword>
<dbReference type="Proteomes" id="UP000030762">
    <property type="component" value="Unassembled WGS sequence"/>
</dbReference>
<feature type="signal peptide" evidence="1">
    <location>
        <begin position="1"/>
        <end position="15"/>
    </location>
</feature>
<dbReference type="GeneID" id="19949666"/>
<dbReference type="InParanoid" id="T0Q6F7"/>
<accession>T0Q6F7</accession>
<dbReference type="OrthoDB" id="74361at2759"/>
<dbReference type="VEuPathDB" id="FungiDB:SDRG_08939"/>
<evidence type="ECO:0008006" key="4">
    <source>
        <dbReference type="Google" id="ProtNLM"/>
    </source>
</evidence>
<dbReference type="RefSeq" id="XP_008613064.1">
    <property type="nucleotide sequence ID" value="XM_008614842.1"/>
</dbReference>
<sequence>MKLTIILATAAYATACTNVSVEGDATYCIEGAICGGNGSACPKQGDWASGDCKAGLFSSKNGWCQAPESAVCLTLKTGARGCVYPSKGPQKMVAGMTAEADQGCTNVSVEGDATYCVNGPVCSGNSGSGACPKKGDWASGDCKSGLFSSNGKWCQAPEDATCQKLKTGAYGCVYPTKGPQKMAAEADQGCTNVSVEGDATYCVNGPVCSGNSGGGACPKQGDWASGDCKTGLFSSKNGWCQAPESATCQKLKTGAWGCVYPSKGPQKMDFNLRG</sequence>
<organism evidence="2 3">
    <name type="scientific">Saprolegnia diclina (strain VS20)</name>
    <dbReference type="NCBI Taxonomy" id="1156394"/>
    <lineage>
        <taxon>Eukaryota</taxon>
        <taxon>Sar</taxon>
        <taxon>Stramenopiles</taxon>
        <taxon>Oomycota</taxon>
        <taxon>Saprolegniomycetes</taxon>
        <taxon>Saprolegniales</taxon>
        <taxon>Saprolegniaceae</taxon>
        <taxon>Saprolegnia</taxon>
    </lineage>
</organism>
<proteinExistence type="predicted"/>
<dbReference type="OMA" id="KWCQAPE"/>
<reference evidence="2 3" key="1">
    <citation type="submission" date="2012-04" db="EMBL/GenBank/DDBJ databases">
        <title>The Genome Sequence of Saprolegnia declina VS20.</title>
        <authorList>
            <consortium name="The Broad Institute Genome Sequencing Platform"/>
            <person name="Russ C."/>
            <person name="Nusbaum C."/>
            <person name="Tyler B."/>
            <person name="van West P."/>
            <person name="Dieguez-Uribeondo J."/>
            <person name="de Bruijn I."/>
            <person name="Tripathy S."/>
            <person name="Jiang R."/>
            <person name="Young S.K."/>
            <person name="Zeng Q."/>
            <person name="Gargeya S."/>
            <person name="Fitzgerald M."/>
            <person name="Haas B."/>
            <person name="Abouelleil A."/>
            <person name="Alvarado L."/>
            <person name="Arachchi H.M."/>
            <person name="Berlin A."/>
            <person name="Chapman S.B."/>
            <person name="Goldberg J."/>
            <person name="Griggs A."/>
            <person name="Gujja S."/>
            <person name="Hansen M."/>
            <person name="Howarth C."/>
            <person name="Imamovic A."/>
            <person name="Larimer J."/>
            <person name="McCowen C."/>
            <person name="Montmayeur A."/>
            <person name="Murphy C."/>
            <person name="Neiman D."/>
            <person name="Pearson M."/>
            <person name="Priest M."/>
            <person name="Roberts A."/>
            <person name="Saif S."/>
            <person name="Shea T."/>
            <person name="Sisk P."/>
            <person name="Sykes S."/>
            <person name="Wortman J."/>
            <person name="Nusbaum C."/>
            <person name="Birren B."/>
        </authorList>
    </citation>
    <scope>NUCLEOTIDE SEQUENCE [LARGE SCALE GENOMIC DNA]</scope>
    <source>
        <strain evidence="2 3">VS20</strain>
    </source>
</reference>
<keyword evidence="3" id="KW-1185">Reference proteome</keyword>
<dbReference type="AlphaFoldDB" id="T0Q6F7"/>
<evidence type="ECO:0000256" key="1">
    <source>
        <dbReference type="SAM" id="SignalP"/>
    </source>
</evidence>